<accession>A0A7M6DPS1</accession>
<feature type="chain" id="PRO_5029660733" evidence="1">
    <location>
        <begin position="17"/>
        <end position="363"/>
    </location>
</feature>
<reference evidence="2" key="1">
    <citation type="submission" date="2021-01" db="UniProtKB">
        <authorList>
            <consortium name="EnsemblMetazoa"/>
        </authorList>
    </citation>
    <scope>IDENTIFICATION</scope>
</reference>
<evidence type="ECO:0000256" key="1">
    <source>
        <dbReference type="SAM" id="SignalP"/>
    </source>
</evidence>
<dbReference type="EnsemblMetazoa" id="CLYHEMT020700.1">
    <property type="protein sequence ID" value="CLYHEMP020700.1"/>
    <property type="gene ID" value="CLYHEMG020700"/>
</dbReference>
<dbReference type="Proteomes" id="UP000594262">
    <property type="component" value="Unplaced"/>
</dbReference>
<dbReference type="GeneID" id="136812174"/>
<organism evidence="2 3">
    <name type="scientific">Clytia hemisphaerica</name>
    <dbReference type="NCBI Taxonomy" id="252671"/>
    <lineage>
        <taxon>Eukaryota</taxon>
        <taxon>Metazoa</taxon>
        <taxon>Cnidaria</taxon>
        <taxon>Hydrozoa</taxon>
        <taxon>Hydroidolina</taxon>
        <taxon>Leptothecata</taxon>
        <taxon>Obeliida</taxon>
        <taxon>Clytiidae</taxon>
        <taxon>Clytia</taxon>
    </lineage>
</organism>
<evidence type="ECO:0000313" key="3">
    <source>
        <dbReference type="Proteomes" id="UP000594262"/>
    </source>
</evidence>
<name>A0A7M6DPS1_9CNID</name>
<dbReference type="OrthoDB" id="5984372at2759"/>
<keyword evidence="1" id="KW-0732">Signal</keyword>
<sequence length="363" mass="41949">MLRVLVTITLLGAVSAAVSTKISSWVNTFDHGGWSNCTNGYFLTGLYRDARGKDGDDRIGKIKQGDCKSADNELTAGCQHMDCYNLNIWYIFDKEGWVSCKPGYFIQSIYSTKGKELSNIKGVHCCKPKSKNVVQGKCYNHNIWFSFDHKGWSRCNPGYYIQGMYRSDCNQLYCLEEFKCCEMKAVSKKVSTKIVNWRYTFGFKPSWWSRCPDEYYLTGLWRSAFTPGGERIGKIQQGHCQSAPANFESKQECKLKDITYIFDKEGWAQCDSGYYIKLIRTSRGFGLRNIEGFYCCRPRGKVTEDGECYFQNVWTSFDDQGWSKCRLGYYMQGIFRSKCDQVFCLEEFRCCSMKQKCELNNDN</sequence>
<evidence type="ECO:0000313" key="2">
    <source>
        <dbReference type="EnsemblMetazoa" id="CLYHEMP020700.1"/>
    </source>
</evidence>
<proteinExistence type="predicted"/>
<feature type="signal peptide" evidence="1">
    <location>
        <begin position="1"/>
        <end position="16"/>
    </location>
</feature>
<keyword evidence="3" id="KW-1185">Reference proteome</keyword>
<protein>
    <submittedName>
        <fullName evidence="2">Uncharacterized protein</fullName>
    </submittedName>
</protein>
<dbReference type="RefSeq" id="XP_066924755.1">
    <property type="nucleotide sequence ID" value="XM_067068654.1"/>
</dbReference>
<dbReference type="AlphaFoldDB" id="A0A7M6DPS1"/>